<proteinExistence type="predicted"/>
<dbReference type="EMBL" id="JAHESD010000037">
    <property type="protein sequence ID" value="MBT1704729.1"/>
    <property type="molecule type" value="Genomic_DNA"/>
</dbReference>
<protein>
    <submittedName>
        <fullName evidence="1">Phospholipase</fullName>
    </submittedName>
</protein>
<keyword evidence="2" id="KW-1185">Reference proteome</keyword>
<accession>A0ABS5VV37</accession>
<organism evidence="1 2">
    <name type="scientific">Chryseosolibacter indicus</name>
    <dbReference type="NCBI Taxonomy" id="2782351"/>
    <lineage>
        <taxon>Bacteria</taxon>
        <taxon>Pseudomonadati</taxon>
        <taxon>Bacteroidota</taxon>
        <taxon>Cytophagia</taxon>
        <taxon>Cytophagales</taxon>
        <taxon>Chryseotaleaceae</taxon>
        <taxon>Chryseosolibacter</taxon>
    </lineage>
</organism>
<gene>
    <name evidence="1" type="ORF">KK060_15650</name>
</gene>
<evidence type="ECO:0000313" key="2">
    <source>
        <dbReference type="Proteomes" id="UP000772618"/>
    </source>
</evidence>
<feature type="non-terminal residue" evidence="1">
    <location>
        <position position="67"/>
    </location>
</feature>
<sequence>MHRLFLGLIALTISNTIALSQALQGKDLFDKLLYISKGDSLPYRLLKPVNPQAMEKFPLVIFLHGAG</sequence>
<name>A0ABS5VV37_9BACT</name>
<comment type="caution">
    <text evidence="1">The sequence shown here is derived from an EMBL/GenBank/DDBJ whole genome shotgun (WGS) entry which is preliminary data.</text>
</comment>
<reference evidence="1 2" key="1">
    <citation type="submission" date="2021-05" db="EMBL/GenBank/DDBJ databases">
        <title>A Polyphasic approach of four new species of the genus Ohtaekwangia: Ohtaekwangia histidinii sp. nov., Ohtaekwangia cretensis sp. nov., Ohtaekwangia indiensis sp. nov., Ohtaekwangia reichenbachii sp. nov. from diverse environment.</title>
        <authorList>
            <person name="Octaviana S."/>
        </authorList>
    </citation>
    <scope>NUCLEOTIDE SEQUENCE [LARGE SCALE GENOMIC DNA]</scope>
    <source>
        <strain evidence="1 2">PWU20</strain>
    </source>
</reference>
<evidence type="ECO:0000313" key="1">
    <source>
        <dbReference type="EMBL" id="MBT1704729.1"/>
    </source>
</evidence>
<dbReference type="Proteomes" id="UP000772618">
    <property type="component" value="Unassembled WGS sequence"/>
</dbReference>